<sequence length="327" mass="36554">MNNEVLNHALSRADVERLKRTLTATAVTGVLEQPDVQKEIAGLMDYLNPWRQSVPRLTGTSSAWLLDRRSVGTTIAQFVNDIEEPDEDVSSYARVSFVYKTILARGKVTRKARAIGRSFRDILMDEIRYRVEDVRDYEEHWSIWGDAAQDAKQFSGMNKLITDAQKVAQSTGVMNGATLTLAKMDQAIDRNRGNPSLILVSRAFRRLLAAKLQSQQRWIDHTEIAAGFKVMTYNGIPVLPTTNIPDTIFYSGSATPTQAQAVGGTGTTSMAFIVDFDNLWMGVLSEFQTQALSNKSSQYEEFDMFMDEALVLFNTLKISALYGVKIS</sequence>
<dbReference type="SUPFAM" id="SSF56563">
    <property type="entry name" value="Major capsid protein gp5"/>
    <property type="match status" value="1"/>
</dbReference>
<dbReference type="AlphaFoldDB" id="A0A0F9PFV0"/>
<gene>
    <name evidence="1" type="ORF">LCGC14_1220680</name>
</gene>
<protein>
    <recommendedName>
        <fullName evidence="2">Phage major capsid protein</fullName>
    </recommendedName>
</protein>
<reference evidence="1" key="1">
    <citation type="journal article" date="2015" name="Nature">
        <title>Complex archaea that bridge the gap between prokaryotes and eukaryotes.</title>
        <authorList>
            <person name="Spang A."/>
            <person name="Saw J.H."/>
            <person name="Jorgensen S.L."/>
            <person name="Zaremba-Niedzwiedzka K."/>
            <person name="Martijn J."/>
            <person name="Lind A.E."/>
            <person name="van Eijk R."/>
            <person name="Schleper C."/>
            <person name="Guy L."/>
            <person name="Ettema T.J."/>
        </authorList>
    </citation>
    <scope>NUCLEOTIDE SEQUENCE</scope>
</reference>
<organism evidence="1">
    <name type="scientific">marine sediment metagenome</name>
    <dbReference type="NCBI Taxonomy" id="412755"/>
    <lineage>
        <taxon>unclassified sequences</taxon>
        <taxon>metagenomes</taxon>
        <taxon>ecological metagenomes</taxon>
    </lineage>
</organism>
<evidence type="ECO:0008006" key="2">
    <source>
        <dbReference type="Google" id="ProtNLM"/>
    </source>
</evidence>
<proteinExistence type="predicted"/>
<comment type="caution">
    <text evidence="1">The sequence shown here is derived from an EMBL/GenBank/DDBJ whole genome shotgun (WGS) entry which is preliminary data.</text>
</comment>
<evidence type="ECO:0000313" key="1">
    <source>
        <dbReference type="EMBL" id="KKM92212.1"/>
    </source>
</evidence>
<name>A0A0F9PFV0_9ZZZZ</name>
<dbReference type="EMBL" id="LAZR01006424">
    <property type="protein sequence ID" value="KKM92212.1"/>
    <property type="molecule type" value="Genomic_DNA"/>
</dbReference>
<accession>A0A0F9PFV0</accession>